<name>A0A9P3H5K0_9FUNG</name>
<evidence type="ECO:0000256" key="2">
    <source>
        <dbReference type="SAM" id="SignalP"/>
    </source>
</evidence>
<reference evidence="3" key="2">
    <citation type="journal article" date="2022" name="Microbiol. Resour. Announc.">
        <title>Whole-Genome Sequence of Entomortierella parvispora E1425, a Mucoromycotan Fungus Associated with Burkholderiaceae-Related Endosymbiotic Bacteria.</title>
        <authorList>
            <person name="Herlambang A."/>
            <person name="Guo Y."/>
            <person name="Takashima Y."/>
            <person name="Narisawa K."/>
            <person name="Ohta H."/>
            <person name="Nishizawa T."/>
        </authorList>
    </citation>
    <scope>NUCLEOTIDE SEQUENCE</scope>
    <source>
        <strain evidence="3">E1425</strain>
    </source>
</reference>
<gene>
    <name evidence="3" type="ORF">EMPS_02801</name>
</gene>
<keyword evidence="2" id="KW-0732">Signal</keyword>
<feature type="region of interest" description="Disordered" evidence="1">
    <location>
        <begin position="40"/>
        <end position="90"/>
    </location>
</feature>
<sequence length="253" mass="28398">MSAKNSILVFVFAVLAFVLACQAAPIDHILAHYPSIHVSSHQQQQLQEPDQHIGAQHSEPSPSSPQDERSSQPYGSRSSSSSESEESARAHAWSLLHQHQLNLRRQKQQKQSVHIQPIVVSQQDSQQIAWSDRTLEGHAVVDDDDEDAGNELMDTEADGLLRPDADDELEGTIEGQILEVEEGEEDVFFEEDDPFALEPESIKPATVVASNRRYHSRTYGFVAEDEAEARLWKGVKVPLQVTAASVERRYRRR</sequence>
<dbReference type="OrthoDB" id="2443111at2759"/>
<dbReference type="AlphaFoldDB" id="A0A9P3H5K0"/>
<dbReference type="EMBL" id="BQFW01000004">
    <property type="protein sequence ID" value="GJJ70452.1"/>
    <property type="molecule type" value="Genomic_DNA"/>
</dbReference>
<feature type="signal peptide" evidence="2">
    <location>
        <begin position="1"/>
        <end position="23"/>
    </location>
</feature>
<reference evidence="3" key="1">
    <citation type="submission" date="2021-11" db="EMBL/GenBank/DDBJ databases">
        <authorList>
            <person name="Herlambang A."/>
            <person name="Guo Y."/>
            <person name="Takashima Y."/>
            <person name="Nishizawa T."/>
        </authorList>
    </citation>
    <scope>NUCLEOTIDE SEQUENCE</scope>
    <source>
        <strain evidence="3">E1425</strain>
    </source>
</reference>
<dbReference type="PROSITE" id="PS51257">
    <property type="entry name" value="PROKAR_LIPOPROTEIN"/>
    <property type="match status" value="1"/>
</dbReference>
<feature type="chain" id="PRO_5040148520" evidence="2">
    <location>
        <begin position="24"/>
        <end position="253"/>
    </location>
</feature>
<evidence type="ECO:0000313" key="3">
    <source>
        <dbReference type="EMBL" id="GJJ70452.1"/>
    </source>
</evidence>
<keyword evidence="4" id="KW-1185">Reference proteome</keyword>
<accession>A0A9P3H5K0</accession>
<comment type="caution">
    <text evidence="3">The sequence shown here is derived from an EMBL/GenBank/DDBJ whole genome shotgun (WGS) entry which is preliminary data.</text>
</comment>
<dbReference type="Proteomes" id="UP000827284">
    <property type="component" value="Unassembled WGS sequence"/>
</dbReference>
<organism evidence="3 4">
    <name type="scientific">Entomortierella parvispora</name>
    <dbReference type="NCBI Taxonomy" id="205924"/>
    <lineage>
        <taxon>Eukaryota</taxon>
        <taxon>Fungi</taxon>
        <taxon>Fungi incertae sedis</taxon>
        <taxon>Mucoromycota</taxon>
        <taxon>Mortierellomycotina</taxon>
        <taxon>Mortierellomycetes</taxon>
        <taxon>Mortierellales</taxon>
        <taxon>Mortierellaceae</taxon>
        <taxon>Entomortierella</taxon>
    </lineage>
</organism>
<proteinExistence type="predicted"/>
<evidence type="ECO:0000313" key="4">
    <source>
        <dbReference type="Proteomes" id="UP000827284"/>
    </source>
</evidence>
<feature type="compositionally biased region" description="Low complexity" evidence="1">
    <location>
        <begin position="71"/>
        <end position="82"/>
    </location>
</feature>
<protein>
    <submittedName>
        <fullName evidence="3">Uncharacterized protein</fullName>
    </submittedName>
</protein>
<evidence type="ECO:0000256" key="1">
    <source>
        <dbReference type="SAM" id="MobiDB-lite"/>
    </source>
</evidence>